<protein>
    <recommendedName>
        <fullName evidence="6">GTP-dependent dephospho-CoA kinase</fullName>
        <ecNumber evidence="6">2.7.1.237</ecNumber>
    </recommendedName>
    <alternativeName>
        <fullName evidence="6">Dephospho-coenzyme A kinase</fullName>
        <shortName evidence="6">DPCK</shortName>
    </alternativeName>
</protein>
<comment type="catalytic activity">
    <reaction evidence="6">
        <text>3'-dephospho-CoA + GTP = GDP + CoA + H(+)</text>
        <dbReference type="Rhea" id="RHEA:61156"/>
        <dbReference type="ChEBI" id="CHEBI:15378"/>
        <dbReference type="ChEBI" id="CHEBI:37565"/>
        <dbReference type="ChEBI" id="CHEBI:57287"/>
        <dbReference type="ChEBI" id="CHEBI:57328"/>
        <dbReference type="ChEBI" id="CHEBI:58189"/>
        <dbReference type="EC" id="2.7.1.237"/>
    </reaction>
</comment>
<dbReference type="PANTHER" id="PTHR40732">
    <property type="entry name" value="UPF0218 PROTEIN TK1697"/>
    <property type="match status" value="1"/>
</dbReference>
<evidence type="ECO:0000256" key="5">
    <source>
        <dbReference type="ARBA" id="ARBA00023134"/>
    </source>
</evidence>
<dbReference type="HOGENOM" id="CLU_120795_0_0_2"/>
<dbReference type="GO" id="GO:0005525">
    <property type="term" value="F:GTP binding"/>
    <property type="evidence" value="ECO:0007669"/>
    <property type="project" value="UniProtKB-UniRule"/>
</dbReference>
<dbReference type="PIRSF" id="PIRSF006533">
    <property type="entry name" value="UCP006533"/>
    <property type="match status" value="1"/>
</dbReference>
<dbReference type="EC" id="2.7.1.237" evidence="6"/>
<dbReference type="Proteomes" id="UP000002071">
    <property type="component" value="Chromosome"/>
</dbReference>
<proteinExistence type="inferred from homology"/>
<feature type="binding site" evidence="6">
    <location>
        <position position="39"/>
    </location>
    <ligand>
        <name>GTP</name>
        <dbReference type="ChEBI" id="CHEBI:37565"/>
    </ligand>
</feature>
<evidence type="ECO:0000256" key="1">
    <source>
        <dbReference type="ARBA" id="ARBA00022679"/>
    </source>
</evidence>
<dbReference type="AlphaFoldDB" id="C7NUL5"/>
<evidence type="ECO:0000313" key="7">
    <source>
        <dbReference type="EMBL" id="ACV12372.1"/>
    </source>
</evidence>
<dbReference type="EMBL" id="CP001687">
    <property type="protein sequence ID" value="ACV12372.1"/>
    <property type="molecule type" value="Genomic_DNA"/>
</dbReference>
<dbReference type="GO" id="GO:0016301">
    <property type="term" value="F:kinase activity"/>
    <property type="evidence" value="ECO:0007669"/>
    <property type="project" value="UniProtKB-UniRule"/>
</dbReference>
<evidence type="ECO:0000256" key="6">
    <source>
        <dbReference type="HAMAP-Rule" id="MF_00590"/>
    </source>
</evidence>
<accession>C7NUL5</accession>
<evidence type="ECO:0000313" key="8">
    <source>
        <dbReference type="Proteomes" id="UP000002071"/>
    </source>
</evidence>
<reference evidence="7 8" key="1">
    <citation type="journal article" date="2009" name="Stand. Genomic Sci.">
        <title>Complete genome sequence of Halorhabdus utahensis type strain (AX-2).</title>
        <authorList>
            <person name="Anderson I."/>
            <person name="Tindall B.J."/>
            <person name="Pomrenke H."/>
            <person name="Goker M."/>
            <person name="Lapidus A."/>
            <person name="Nolan M."/>
            <person name="Copeland A."/>
            <person name="Glavina Del Rio T."/>
            <person name="Chen F."/>
            <person name="Tice H."/>
            <person name="Cheng J.F."/>
            <person name="Lucas S."/>
            <person name="Chertkov O."/>
            <person name="Bruce D."/>
            <person name="Brettin T."/>
            <person name="Detter J.C."/>
            <person name="Han C."/>
            <person name="Goodwin L."/>
            <person name="Land M."/>
            <person name="Hauser L."/>
            <person name="Chang Y.J."/>
            <person name="Jeffries C.D."/>
            <person name="Pitluck S."/>
            <person name="Pati A."/>
            <person name="Mavromatis K."/>
            <person name="Ivanova N."/>
            <person name="Ovchinnikova G."/>
            <person name="Chen A."/>
            <person name="Palaniappan K."/>
            <person name="Chain P."/>
            <person name="Rohde M."/>
            <person name="Bristow J."/>
            <person name="Eisen J.A."/>
            <person name="Markowitz V."/>
            <person name="Hugenholtz P."/>
            <person name="Kyrpides N.C."/>
            <person name="Klenk H.P."/>
        </authorList>
    </citation>
    <scope>NUCLEOTIDE SEQUENCE [LARGE SCALE GENOMIC DNA]</scope>
    <source>
        <strain evidence="8">DSM 12940 / JCM 11049 / AX-2</strain>
    </source>
</reference>
<dbReference type="Pfam" id="PF04019">
    <property type="entry name" value="DUF359"/>
    <property type="match status" value="1"/>
</dbReference>
<evidence type="ECO:0000256" key="2">
    <source>
        <dbReference type="ARBA" id="ARBA00022741"/>
    </source>
</evidence>
<feature type="binding site" evidence="6">
    <location>
        <position position="41"/>
    </location>
    <ligand>
        <name>GTP</name>
        <dbReference type="ChEBI" id="CHEBI:37565"/>
    </ligand>
</feature>
<organism evidence="7 8">
    <name type="scientific">Halorhabdus utahensis (strain DSM 12940 / JCM 11049 / AX-2)</name>
    <dbReference type="NCBI Taxonomy" id="519442"/>
    <lineage>
        <taxon>Archaea</taxon>
        <taxon>Methanobacteriati</taxon>
        <taxon>Methanobacteriota</taxon>
        <taxon>Stenosarchaea group</taxon>
        <taxon>Halobacteria</taxon>
        <taxon>Halobacteriales</taxon>
        <taxon>Haloarculaceae</taxon>
        <taxon>Halorhabdus</taxon>
    </lineage>
</organism>
<keyword evidence="5 6" id="KW-0342">GTP-binding</keyword>
<comment type="function">
    <text evidence="6">Catalyzes the GTP-dependent phosphorylation of the 3'-hydroxyl group of dephosphocoenzyme A to form coenzyme A (CoA).</text>
</comment>
<dbReference type="KEGG" id="hut:Huta_2205"/>
<name>C7NUL5_HALUD</name>
<feature type="binding site" evidence="6">
    <location>
        <position position="58"/>
    </location>
    <ligand>
        <name>GTP</name>
        <dbReference type="ChEBI" id="CHEBI:37565"/>
    </ligand>
</feature>
<dbReference type="eggNOG" id="arCOG04076">
    <property type="taxonomic scope" value="Archaea"/>
</dbReference>
<keyword evidence="3 6" id="KW-0418">Kinase</keyword>
<keyword evidence="2 6" id="KW-0547">Nucleotide-binding</keyword>
<evidence type="ECO:0000256" key="4">
    <source>
        <dbReference type="ARBA" id="ARBA00022993"/>
    </source>
</evidence>
<gene>
    <name evidence="7" type="ordered locus">Huta_2205</name>
</gene>
<keyword evidence="8" id="KW-1185">Reference proteome</keyword>
<dbReference type="GO" id="GO:0015937">
    <property type="term" value="P:coenzyme A biosynthetic process"/>
    <property type="evidence" value="ECO:0007669"/>
    <property type="project" value="UniProtKB-UniRule"/>
</dbReference>
<sequence length="180" mass="19210">MLSLPESLRSALKEPFGPVRTDADSLLAEAGDPLIAVGDIVTYHLLEAGRPPDVSLIDERTERSAVDAGIRERIVEDEGWFEYRVQVDNPAGTVTAALLGALVEALDRDEPSTIVVVDGEEDLATLPAMVVAPPGASVVYGQPGEGMVHVAVDTETSERARSILSRMDGDHARAWKLLGV</sequence>
<comment type="caution">
    <text evidence="6">Lacks conserved residue(s) required for the propagation of feature annotation.</text>
</comment>
<keyword evidence="4 6" id="KW-0173">Coenzyme A biosynthesis</keyword>
<dbReference type="PANTHER" id="PTHR40732:SF1">
    <property type="entry name" value="GTP-DEPENDENT DEPHOSPHO-COA KINASE"/>
    <property type="match status" value="1"/>
</dbReference>
<comment type="pathway">
    <text evidence="6">Cofactor biosynthesis; coenzyme A biosynthesis.</text>
</comment>
<dbReference type="UniPathway" id="UPA00241"/>
<evidence type="ECO:0000256" key="3">
    <source>
        <dbReference type="ARBA" id="ARBA00022777"/>
    </source>
</evidence>
<dbReference type="STRING" id="519442.Huta_2205"/>
<feature type="binding site" evidence="6">
    <location>
        <position position="40"/>
    </location>
    <ligand>
        <name>GTP</name>
        <dbReference type="ChEBI" id="CHEBI:37565"/>
    </ligand>
</feature>
<feature type="binding site" evidence="6">
    <location>
        <position position="121"/>
    </location>
    <ligand>
        <name>GTP</name>
        <dbReference type="ChEBI" id="CHEBI:37565"/>
    </ligand>
</feature>
<comment type="similarity">
    <text evidence="6">Belongs to the GTP-dependent DPCK family.</text>
</comment>
<dbReference type="HAMAP" id="MF_00590">
    <property type="entry name" value="Dephospho_CoA_kinase_GTP_dep"/>
    <property type="match status" value="1"/>
</dbReference>
<dbReference type="InterPro" id="IPR007164">
    <property type="entry name" value="GTP-dep_dephospho-CoA_kin"/>
</dbReference>
<keyword evidence="1 6" id="KW-0808">Transferase</keyword>